<feature type="domain" description="C2H2-type" evidence="9">
    <location>
        <begin position="509"/>
        <end position="536"/>
    </location>
</feature>
<feature type="domain" description="C2H2-type" evidence="9">
    <location>
        <begin position="339"/>
        <end position="366"/>
    </location>
</feature>
<sequence>MIVYTTEAKCKSLNDVNKKADFGRLDENVELAAENMGILLEANKEIGWELNPEKTKCMIMSPDQNIVRNGNIKIGNVSFEEVEKLKYLVATVTNINDAQEEIKRRINMGNACYYLVEKLLSSCLLTKKLKVRIYKTVILPFVTYDCETWTLTLREEQRLRVLRIRSSRSFLWILDPTSAEAIPVPSMQPLGSISLPSNEASSRDISKSHSVLFITPFQTLGMSPKPVQSLVIPTQRKQFTAVKQKPAKNPEPKNITCTTCGKIYKNRAKYEYHLQHHAAPKKYHCPICNKGFFQQNRLRRHSVTHNTKRPFKCDVCNKTFKQSDSLNAHKKRHIAPKQFVCDACGYATISKLSLKMHKKRHTRDYKFTCELCGKGYYTNAEIRAHMASHAGEKHQCEFCGKGFSSTTYLRIHQRTHDQTRSVEEFVCDICGRKFMSKQGLRHHKRRHAGDSKFICDVCGKSIGSKNSLLNHRLVHTGEKPFNCAVCSKSFRSRSYLKDHIRAHNGEKPHKCTECGKSFTQRSTLVIHMRYHTGQRPYKCHLCNKGFVTKTLMITHQKSH</sequence>
<comment type="caution">
    <text evidence="10">The sequence shown here is derived from an EMBL/GenBank/DDBJ whole genome shotgun (WGS) entry which is preliminary data.</text>
</comment>
<evidence type="ECO:0000256" key="6">
    <source>
        <dbReference type="ARBA" id="ARBA00023125"/>
    </source>
</evidence>
<dbReference type="Gene3D" id="3.30.160.60">
    <property type="entry name" value="Classic Zinc Finger"/>
    <property type="match status" value="9"/>
</dbReference>
<gene>
    <name evidence="10" type="ORF">ANN_06586</name>
</gene>
<feature type="domain" description="C2H2-type" evidence="9">
    <location>
        <begin position="453"/>
        <end position="480"/>
    </location>
</feature>
<feature type="domain" description="C2H2-type" evidence="9">
    <location>
        <begin position="255"/>
        <end position="282"/>
    </location>
</feature>
<organism evidence="10 11">
    <name type="scientific">Periplaneta americana</name>
    <name type="common">American cockroach</name>
    <name type="synonym">Blatta americana</name>
    <dbReference type="NCBI Taxonomy" id="6978"/>
    <lineage>
        <taxon>Eukaryota</taxon>
        <taxon>Metazoa</taxon>
        <taxon>Ecdysozoa</taxon>
        <taxon>Arthropoda</taxon>
        <taxon>Hexapoda</taxon>
        <taxon>Insecta</taxon>
        <taxon>Pterygota</taxon>
        <taxon>Neoptera</taxon>
        <taxon>Polyneoptera</taxon>
        <taxon>Dictyoptera</taxon>
        <taxon>Blattodea</taxon>
        <taxon>Blattoidea</taxon>
        <taxon>Blattidae</taxon>
        <taxon>Blattinae</taxon>
        <taxon>Periplaneta</taxon>
    </lineage>
</organism>
<keyword evidence="2" id="KW-0479">Metal-binding</keyword>
<keyword evidence="6" id="KW-0238">DNA-binding</keyword>
<dbReference type="InterPro" id="IPR013087">
    <property type="entry name" value="Znf_C2H2_type"/>
</dbReference>
<dbReference type="Pfam" id="PF00096">
    <property type="entry name" value="zf-C2H2"/>
    <property type="match status" value="5"/>
</dbReference>
<feature type="domain" description="C2H2-type" evidence="9">
    <location>
        <begin position="311"/>
        <end position="338"/>
    </location>
</feature>
<evidence type="ECO:0000256" key="5">
    <source>
        <dbReference type="ARBA" id="ARBA00022833"/>
    </source>
</evidence>
<accession>A0ABQ8TE36</accession>
<feature type="domain" description="C2H2-type" evidence="9">
    <location>
        <begin position="394"/>
        <end position="421"/>
    </location>
</feature>
<evidence type="ECO:0000313" key="10">
    <source>
        <dbReference type="EMBL" id="KAJ4444789.1"/>
    </source>
</evidence>
<evidence type="ECO:0000256" key="2">
    <source>
        <dbReference type="ARBA" id="ARBA00022723"/>
    </source>
</evidence>
<dbReference type="EMBL" id="JAJSOF020000011">
    <property type="protein sequence ID" value="KAJ4444789.1"/>
    <property type="molecule type" value="Genomic_DNA"/>
</dbReference>
<dbReference type="PANTHER" id="PTHR16515:SF49">
    <property type="entry name" value="GASTRULA ZINC FINGER PROTEIN XLCGF49.1-LIKE-RELATED"/>
    <property type="match status" value="1"/>
</dbReference>
<reference evidence="10 11" key="1">
    <citation type="journal article" date="2022" name="Allergy">
        <title>Genome assembly and annotation of Periplaneta americana reveal a comprehensive cockroach allergen profile.</title>
        <authorList>
            <person name="Wang L."/>
            <person name="Xiong Q."/>
            <person name="Saelim N."/>
            <person name="Wang L."/>
            <person name="Nong W."/>
            <person name="Wan A.T."/>
            <person name="Shi M."/>
            <person name="Liu X."/>
            <person name="Cao Q."/>
            <person name="Hui J.H.L."/>
            <person name="Sookrung N."/>
            <person name="Leung T.F."/>
            <person name="Tungtrongchitr A."/>
            <person name="Tsui S.K.W."/>
        </authorList>
    </citation>
    <scope>NUCLEOTIDE SEQUENCE [LARGE SCALE GENOMIC DNA]</scope>
    <source>
        <strain evidence="10">PWHHKU_190912</strain>
    </source>
</reference>
<dbReference type="Pfam" id="PF13894">
    <property type="entry name" value="zf-C2H2_4"/>
    <property type="match status" value="1"/>
</dbReference>
<protein>
    <recommendedName>
        <fullName evidence="9">C2H2-type domain-containing protein</fullName>
    </recommendedName>
</protein>
<dbReference type="Proteomes" id="UP001148838">
    <property type="component" value="Unassembled WGS sequence"/>
</dbReference>
<feature type="domain" description="C2H2-type" evidence="9">
    <location>
        <begin position="425"/>
        <end position="452"/>
    </location>
</feature>
<feature type="domain" description="C2H2-type" evidence="9">
    <location>
        <begin position="283"/>
        <end position="310"/>
    </location>
</feature>
<dbReference type="PANTHER" id="PTHR16515">
    <property type="entry name" value="PR DOMAIN ZINC FINGER PROTEIN"/>
    <property type="match status" value="1"/>
</dbReference>
<evidence type="ECO:0000256" key="7">
    <source>
        <dbReference type="ARBA" id="ARBA00023242"/>
    </source>
</evidence>
<keyword evidence="5" id="KW-0862">Zinc</keyword>
<dbReference type="Pfam" id="PF13912">
    <property type="entry name" value="zf-C2H2_6"/>
    <property type="match status" value="1"/>
</dbReference>
<dbReference type="InterPro" id="IPR050331">
    <property type="entry name" value="Zinc_finger"/>
</dbReference>
<evidence type="ECO:0000256" key="4">
    <source>
        <dbReference type="ARBA" id="ARBA00022771"/>
    </source>
</evidence>
<evidence type="ECO:0000256" key="1">
    <source>
        <dbReference type="ARBA" id="ARBA00004123"/>
    </source>
</evidence>
<dbReference type="PROSITE" id="PS50157">
    <property type="entry name" value="ZINC_FINGER_C2H2_2"/>
    <property type="match status" value="11"/>
</dbReference>
<dbReference type="SMART" id="SM00355">
    <property type="entry name" value="ZnF_C2H2"/>
    <property type="match status" value="11"/>
</dbReference>
<keyword evidence="11" id="KW-1185">Reference proteome</keyword>
<dbReference type="SUPFAM" id="SSF57667">
    <property type="entry name" value="beta-beta-alpha zinc fingers"/>
    <property type="match status" value="7"/>
</dbReference>
<dbReference type="PROSITE" id="PS00028">
    <property type="entry name" value="ZINC_FINGER_C2H2_1"/>
    <property type="match status" value="10"/>
</dbReference>
<keyword evidence="4 8" id="KW-0863">Zinc-finger</keyword>
<keyword evidence="7" id="KW-0539">Nucleus</keyword>
<proteinExistence type="predicted"/>
<name>A0ABQ8TE36_PERAM</name>
<comment type="subcellular location">
    <subcellularLocation>
        <location evidence="1">Nucleus</location>
    </subcellularLocation>
</comment>
<evidence type="ECO:0000256" key="8">
    <source>
        <dbReference type="PROSITE-ProRule" id="PRU00042"/>
    </source>
</evidence>
<feature type="domain" description="C2H2-type" evidence="9">
    <location>
        <begin position="481"/>
        <end position="508"/>
    </location>
</feature>
<evidence type="ECO:0000256" key="3">
    <source>
        <dbReference type="ARBA" id="ARBA00022737"/>
    </source>
</evidence>
<evidence type="ECO:0000259" key="9">
    <source>
        <dbReference type="PROSITE" id="PS50157"/>
    </source>
</evidence>
<feature type="domain" description="C2H2-type" evidence="9">
    <location>
        <begin position="367"/>
        <end position="394"/>
    </location>
</feature>
<keyword evidence="3" id="KW-0677">Repeat</keyword>
<dbReference type="InterPro" id="IPR036236">
    <property type="entry name" value="Znf_C2H2_sf"/>
</dbReference>
<evidence type="ECO:0000313" key="11">
    <source>
        <dbReference type="Proteomes" id="UP001148838"/>
    </source>
</evidence>
<feature type="domain" description="C2H2-type" evidence="9">
    <location>
        <begin position="537"/>
        <end position="559"/>
    </location>
</feature>